<dbReference type="EMBL" id="JBHRTL010000006">
    <property type="protein sequence ID" value="MFC3155082.1"/>
    <property type="molecule type" value="Genomic_DNA"/>
</dbReference>
<reference evidence="2" key="1">
    <citation type="journal article" date="2019" name="Int. J. Syst. Evol. Microbiol.">
        <title>The Global Catalogue of Microorganisms (GCM) 10K type strain sequencing project: providing services to taxonomists for standard genome sequencing and annotation.</title>
        <authorList>
            <consortium name="The Broad Institute Genomics Platform"/>
            <consortium name="The Broad Institute Genome Sequencing Center for Infectious Disease"/>
            <person name="Wu L."/>
            <person name="Ma J."/>
        </authorList>
    </citation>
    <scope>NUCLEOTIDE SEQUENCE [LARGE SCALE GENOMIC DNA]</scope>
    <source>
        <strain evidence="2">KCTC 52141</strain>
    </source>
</reference>
<dbReference type="InterPro" id="IPR021363">
    <property type="entry name" value="DUF2835"/>
</dbReference>
<evidence type="ECO:0000313" key="1">
    <source>
        <dbReference type="EMBL" id="MFC3155082.1"/>
    </source>
</evidence>
<comment type="caution">
    <text evidence="1">The sequence shown here is derived from an EMBL/GenBank/DDBJ whole genome shotgun (WGS) entry which is preliminary data.</text>
</comment>
<dbReference type="RefSeq" id="WP_339615292.1">
    <property type="nucleotide sequence ID" value="NZ_AP031500.1"/>
</dbReference>
<keyword evidence="2" id="KW-1185">Reference proteome</keyword>
<evidence type="ECO:0000313" key="2">
    <source>
        <dbReference type="Proteomes" id="UP001595548"/>
    </source>
</evidence>
<sequence length="81" mass="9609">MTRTQLNQLEFSLDISAAQLERYYRGRVREVLAHTIDGRRVRFPLSLLRPFVSHSGVQGWFRIVFDQSMRCERLEKIDVGR</sequence>
<proteinExistence type="predicted"/>
<dbReference type="Proteomes" id="UP001595548">
    <property type="component" value="Unassembled WGS sequence"/>
</dbReference>
<accession>A0ABV7HUN8</accession>
<name>A0ABV7HUN8_9GAMM</name>
<organism evidence="1 2">
    <name type="scientific">Gilvimarinus japonicus</name>
    <dbReference type="NCBI Taxonomy" id="1796469"/>
    <lineage>
        <taxon>Bacteria</taxon>
        <taxon>Pseudomonadati</taxon>
        <taxon>Pseudomonadota</taxon>
        <taxon>Gammaproteobacteria</taxon>
        <taxon>Cellvibrionales</taxon>
        <taxon>Cellvibrionaceae</taxon>
        <taxon>Gilvimarinus</taxon>
    </lineage>
</organism>
<protein>
    <submittedName>
        <fullName evidence="1">DUF2835 domain-containing protein</fullName>
    </submittedName>
</protein>
<gene>
    <name evidence="1" type="ORF">ACFOEB_07705</name>
</gene>
<dbReference type="Pfam" id="PF11197">
    <property type="entry name" value="DUF2835"/>
    <property type="match status" value="1"/>
</dbReference>